<proteinExistence type="inferred from homology"/>
<dbReference type="AlphaFoldDB" id="A0A075UUK7"/>
<dbReference type="Proteomes" id="UP000028492">
    <property type="component" value="Chromosome"/>
</dbReference>
<keyword evidence="6 9" id="KW-0408">Iron</keyword>
<dbReference type="Gene3D" id="1.10.630.10">
    <property type="entry name" value="Cytochrome P450"/>
    <property type="match status" value="1"/>
</dbReference>
<keyword evidence="4 9" id="KW-0479">Metal-binding</keyword>
<dbReference type="STRING" id="208439.AJAP_16230"/>
<dbReference type="SUPFAM" id="SSF48264">
    <property type="entry name" value="Cytochrome P450"/>
    <property type="match status" value="1"/>
</dbReference>
<dbReference type="InterPro" id="IPR017972">
    <property type="entry name" value="Cyt_P450_CS"/>
</dbReference>
<comment type="similarity">
    <text evidence="2 9">Belongs to the cytochrome P450 family.</text>
</comment>
<evidence type="ECO:0000256" key="2">
    <source>
        <dbReference type="ARBA" id="ARBA00010617"/>
    </source>
</evidence>
<evidence type="ECO:0000256" key="4">
    <source>
        <dbReference type="ARBA" id="ARBA00022723"/>
    </source>
</evidence>
<organism evidence="11 12">
    <name type="scientific">Amycolatopsis japonica</name>
    <dbReference type="NCBI Taxonomy" id="208439"/>
    <lineage>
        <taxon>Bacteria</taxon>
        <taxon>Bacillati</taxon>
        <taxon>Actinomycetota</taxon>
        <taxon>Actinomycetes</taxon>
        <taxon>Pseudonocardiales</taxon>
        <taxon>Pseudonocardiaceae</taxon>
        <taxon>Amycolatopsis</taxon>
        <taxon>Amycolatopsis japonica group</taxon>
    </lineage>
</organism>
<keyword evidence="3 9" id="KW-0349">Heme</keyword>
<evidence type="ECO:0000256" key="1">
    <source>
        <dbReference type="ARBA" id="ARBA00004660"/>
    </source>
</evidence>
<dbReference type="FunFam" id="1.10.630.10:FF:000018">
    <property type="entry name" value="Cytochrome P450 monooxygenase"/>
    <property type="match status" value="1"/>
</dbReference>
<dbReference type="HOGENOM" id="CLU_033716_0_2_11"/>
<evidence type="ECO:0000256" key="5">
    <source>
        <dbReference type="ARBA" id="ARBA00023002"/>
    </source>
</evidence>
<evidence type="ECO:0000256" key="7">
    <source>
        <dbReference type="ARBA" id="ARBA00023033"/>
    </source>
</evidence>
<sequence length="414" mass="45305">MTAEVNTPQRDSSDLPDYPLARECPYRPSQSTAKLRGDGPVAKVRLYDGRTAWLVTGPVEARALLADPRMSSLAHYPNFPVLDERHLHMRATREMAKEEEGGFAGVLFGVDPPEHTRQRRMLLPALTARRVAAHRPEIQRIVDEQLDVMLGAGASADLVADFAGPVPMKVVCAFLGVPYEERESFEGPARELFDPERADQAMDDLTGYLLRLIQAKEAKPGKGLLDDLIERHVRVGDLGHDELVQFAFAILVAGTVTSTSTIALGTLALLDTPGQFDALVADPSLIPGAIEEILRYVCPVEQLSRVATEDIEIAGEVIKAGDGVLVSFAGANLDPAVTARPETLDVTQVPTDHLAFSHGVHHCLGRNLARLELEIVFTTLIARVPTLRPAVPVEEIPWYNDFTVPRLLSFPVSW</sequence>
<gene>
    <name evidence="11" type="ORF">AJAP_16230</name>
</gene>
<comment type="function">
    <text evidence="8">Involved in the coupling of aromatic side chains of the heptapeptide of vancomycin.</text>
</comment>
<dbReference type="InterPro" id="IPR036396">
    <property type="entry name" value="Cyt_P450_sf"/>
</dbReference>
<feature type="region of interest" description="Disordered" evidence="10">
    <location>
        <begin position="1"/>
        <end position="35"/>
    </location>
</feature>
<accession>A0A075UUK7</accession>
<dbReference type="CDD" id="cd11030">
    <property type="entry name" value="CYP105-like"/>
    <property type="match status" value="1"/>
</dbReference>
<dbReference type="GO" id="GO:0020037">
    <property type="term" value="F:heme binding"/>
    <property type="evidence" value="ECO:0007669"/>
    <property type="project" value="InterPro"/>
</dbReference>
<comment type="pathway">
    <text evidence="1">Antibiotic biosynthesis; vancomycin biosynthesis.</text>
</comment>
<keyword evidence="5 9" id="KW-0560">Oxidoreductase</keyword>
<dbReference type="Pfam" id="PF00067">
    <property type="entry name" value="p450"/>
    <property type="match status" value="1"/>
</dbReference>
<keyword evidence="12" id="KW-1185">Reference proteome</keyword>
<evidence type="ECO:0000256" key="8">
    <source>
        <dbReference type="ARBA" id="ARBA00055433"/>
    </source>
</evidence>
<feature type="compositionally biased region" description="Polar residues" evidence="10">
    <location>
        <begin position="1"/>
        <end position="10"/>
    </location>
</feature>
<dbReference type="PRINTS" id="PR00359">
    <property type="entry name" value="BP450"/>
</dbReference>
<evidence type="ECO:0000256" key="3">
    <source>
        <dbReference type="ARBA" id="ARBA00022617"/>
    </source>
</evidence>
<dbReference type="KEGG" id="aja:AJAP_16230"/>
<dbReference type="PANTHER" id="PTHR46696:SF1">
    <property type="entry name" value="CYTOCHROME P450 YJIB-RELATED"/>
    <property type="match status" value="1"/>
</dbReference>
<dbReference type="PANTHER" id="PTHR46696">
    <property type="entry name" value="P450, PUTATIVE (EUROFUNG)-RELATED"/>
    <property type="match status" value="1"/>
</dbReference>
<dbReference type="GO" id="GO:0016705">
    <property type="term" value="F:oxidoreductase activity, acting on paired donors, with incorporation or reduction of molecular oxygen"/>
    <property type="evidence" value="ECO:0007669"/>
    <property type="project" value="InterPro"/>
</dbReference>
<name>A0A075UUK7_9PSEU</name>
<dbReference type="GO" id="GO:0005506">
    <property type="term" value="F:iron ion binding"/>
    <property type="evidence" value="ECO:0007669"/>
    <property type="project" value="InterPro"/>
</dbReference>
<evidence type="ECO:0000256" key="10">
    <source>
        <dbReference type="SAM" id="MobiDB-lite"/>
    </source>
</evidence>
<dbReference type="GO" id="GO:0004497">
    <property type="term" value="F:monooxygenase activity"/>
    <property type="evidence" value="ECO:0007669"/>
    <property type="project" value="UniProtKB-KW"/>
</dbReference>
<evidence type="ECO:0000256" key="9">
    <source>
        <dbReference type="RuleBase" id="RU000461"/>
    </source>
</evidence>
<dbReference type="InterPro" id="IPR001128">
    <property type="entry name" value="Cyt_P450"/>
</dbReference>
<evidence type="ECO:0000313" key="11">
    <source>
        <dbReference type="EMBL" id="AIG76119.1"/>
    </source>
</evidence>
<evidence type="ECO:0000313" key="12">
    <source>
        <dbReference type="Proteomes" id="UP000028492"/>
    </source>
</evidence>
<dbReference type="PROSITE" id="PS00086">
    <property type="entry name" value="CYTOCHROME_P450"/>
    <property type="match status" value="1"/>
</dbReference>
<reference evidence="11 12" key="1">
    <citation type="journal article" date="2014" name="J. Biotechnol.">
        <title>Complete genome sequence of the actinobacterium Amycolatopsis japonica MG417-CF17(T) (=DSM 44213T) producing (S,S)-N,N'-ethylenediaminedisuccinic acid.</title>
        <authorList>
            <person name="Stegmann E."/>
            <person name="Albersmeier A."/>
            <person name="Spohn M."/>
            <person name="Gert H."/>
            <person name="Weber T."/>
            <person name="Wohlleben W."/>
            <person name="Kalinowski J."/>
            <person name="Ruckert C."/>
        </authorList>
    </citation>
    <scope>NUCLEOTIDE SEQUENCE [LARGE SCALE GENOMIC DNA]</scope>
    <source>
        <strain evidence="12">MG417-CF17 (DSM 44213)</strain>
    </source>
</reference>
<dbReference type="EC" id="1.14.-.-" evidence="11"/>
<dbReference type="eggNOG" id="COG2124">
    <property type="taxonomic scope" value="Bacteria"/>
</dbReference>
<dbReference type="InterPro" id="IPR002397">
    <property type="entry name" value="Cyt_P450_B"/>
</dbReference>
<evidence type="ECO:0000256" key="6">
    <source>
        <dbReference type="ARBA" id="ARBA00023004"/>
    </source>
</evidence>
<keyword evidence="7 9" id="KW-0503">Monooxygenase</keyword>
<protein>
    <submittedName>
        <fullName evidence="11">Cytochrome P450</fullName>
        <ecNumber evidence="11">1.14.-.-</ecNumber>
    </submittedName>
</protein>
<dbReference type="EMBL" id="CP008953">
    <property type="protein sequence ID" value="AIG76119.1"/>
    <property type="molecule type" value="Genomic_DNA"/>
</dbReference>
<dbReference type="RefSeq" id="WP_038512355.1">
    <property type="nucleotide sequence ID" value="NZ_CP008953.1"/>
</dbReference>